<evidence type="ECO:0008006" key="4">
    <source>
        <dbReference type="Google" id="ProtNLM"/>
    </source>
</evidence>
<keyword evidence="1" id="KW-1133">Transmembrane helix</keyword>
<gene>
    <name evidence="2" type="ORF">UT17_C0003G0203</name>
</gene>
<evidence type="ECO:0000313" key="3">
    <source>
        <dbReference type="Proteomes" id="UP000034774"/>
    </source>
</evidence>
<dbReference type="Gene3D" id="2.60.40.1120">
    <property type="entry name" value="Carboxypeptidase-like, regulatory domain"/>
    <property type="match status" value="1"/>
</dbReference>
<feature type="transmembrane region" description="Helical" evidence="1">
    <location>
        <begin position="26"/>
        <end position="42"/>
    </location>
</feature>
<name>A0A0G0LVZ7_9BACT</name>
<organism evidence="2 3">
    <name type="scientific">Candidatus Woesebacteria bacterium GW2011_GWB1_39_10</name>
    <dbReference type="NCBI Taxonomy" id="1618572"/>
    <lineage>
        <taxon>Bacteria</taxon>
        <taxon>Candidatus Woeseibacteriota</taxon>
    </lineage>
</organism>
<reference evidence="2 3" key="1">
    <citation type="journal article" date="2015" name="Nature">
        <title>rRNA introns, odd ribosomes, and small enigmatic genomes across a large radiation of phyla.</title>
        <authorList>
            <person name="Brown C.T."/>
            <person name="Hug L.A."/>
            <person name="Thomas B.C."/>
            <person name="Sharon I."/>
            <person name="Castelle C.J."/>
            <person name="Singh A."/>
            <person name="Wilkins M.J."/>
            <person name="Williams K.H."/>
            <person name="Banfield J.F."/>
        </authorList>
    </citation>
    <scope>NUCLEOTIDE SEQUENCE [LARGE SCALE GENOMIC DNA]</scope>
</reference>
<dbReference type="Proteomes" id="UP000034774">
    <property type="component" value="Unassembled WGS sequence"/>
</dbReference>
<evidence type="ECO:0000313" key="2">
    <source>
        <dbReference type="EMBL" id="KKQ92180.1"/>
    </source>
</evidence>
<accession>A0A0G0LVZ7</accession>
<evidence type="ECO:0000256" key="1">
    <source>
        <dbReference type="SAM" id="Phobius"/>
    </source>
</evidence>
<comment type="caution">
    <text evidence="2">The sequence shown here is derived from an EMBL/GenBank/DDBJ whole genome shotgun (WGS) entry which is preliminary data.</text>
</comment>
<keyword evidence="1" id="KW-0812">Transmembrane</keyword>
<dbReference type="EMBL" id="LBVU01000003">
    <property type="protein sequence ID" value="KKQ92180.1"/>
    <property type="molecule type" value="Genomic_DNA"/>
</dbReference>
<protein>
    <recommendedName>
        <fullName evidence="4">PrgI family protein</fullName>
    </recommendedName>
</protein>
<keyword evidence="1" id="KW-0472">Membrane</keyword>
<dbReference type="AlphaFoldDB" id="A0A0G0LVZ7"/>
<proteinExistence type="predicted"/>
<feature type="transmembrane region" description="Helical" evidence="1">
    <location>
        <begin position="48"/>
        <end position="68"/>
    </location>
</feature>
<sequence length="353" mass="38688">MEQHAIPQNISSYQFRLVGDMTLKQFFQLAGGLLVALIFYSAPLVGIIKWPFVIVSAILGVALAFLPLEERPLEKWIFAFFRAIYAPTEFFWKKITIPPKIFQDEPATPVTVPGPQQQAVEQYLSSPGQKSEPTDKLENAEKGFFATLMGIASGLVTPTKTPAVVPVPQQSEPVTKPEIAIPQNVPVKVPAQMPHLVVEEKRQESVYTSPQISATQVNPIIAGNEMVSTTAAIFSVDAAPPNPPTYPNVVVGQVVDAERKIIEGAIMEIRDSSGRPVRALRSNKVGHFITITPLENGKYSIVTEKDGYEFSPVTFDASGQLIPPILVQGRRIIQEVMPTISNPIQPNAQTVQQ</sequence>
<dbReference type="SUPFAM" id="SSF49478">
    <property type="entry name" value="Cna protein B-type domain"/>
    <property type="match status" value="1"/>
</dbReference>
<dbReference type="STRING" id="1618572.UT17_C0003G0203"/>